<feature type="compositionally biased region" description="Basic residues" evidence="2">
    <location>
        <begin position="2525"/>
        <end position="2537"/>
    </location>
</feature>
<feature type="compositionally biased region" description="Acidic residues" evidence="2">
    <location>
        <begin position="1616"/>
        <end position="1657"/>
    </location>
</feature>
<dbReference type="Pfam" id="PF21807">
    <property type="entry name" value="PfEMP1_CIDRalpha1_dom"/>
    <property type="match status" value="1"/>
</dbReference>
<dbReference type="VEuPathDB" id="PlasmoDB:PfTG01_070016700"/>
<dbReference type="VEuPathDB" id="PlasmoDB:PfCD01_060005500"/>
<evidence type="ECO:0000259" key="4">
    <source>
        <dbReference type="Pfam" id="PF03011"/>
    </source>
</evidence>
<keyword evidence="3" id="KW-0472">Membrane</keyword>
<dbReference type="VEuPathDB" id="PlasmoDB:PfKH01_000005000"/>
<feature type="non-terminal residue" evidence="9">
    <location>
        <position position="2570"/>
    </location>
</feature>
<feature type="domain" description="Duffy-binding-like" evidence="8">
    <location>
        <begin position="322"/>
        <end position="479"/>
    </location>
</feature>
<sequence>MVPPVRSPRAAGPAPAPVTASTENRTSRSVLEEYGEKIQQQATINANPYKKYLRANLEEATYPNDINRTKLTPADPCQLDHRYHTNVTDGHNDPCGNRPNFRFSDKYGGQCTDSKIKGNNTENGGACAPLRRLFICHQNLSYMKEDKIDNTHNLLLEVSLAAQHEGQSLVEKYNEYKETNTDSDFNICTALARSFADIGDIIRGKDLFIGYSQKYKDEKSKLEENLKKIFKKIYETLKYEKKIEHYKDDTDGNYYKLREDWWALNRKEVWDALTCNAPEKAEYFVHKSGGLLKFSNRKCHNNQGAVLTNLDYVPQYLRWFDEWGEEFCRKKKMKLKMAKEACRDEPNGKYCSLNGYDCTKIIGNEELFSRKSECTGCLAKCIPYDLWLKNQRKEFEKQTKKYNHEIETYTSNENKSDSNINNKYYKEFYEELKNEYKDVDNFLTLLNEGRYCKKKKNSEEENIDFTKIDDENGTFYRSEYCQVCPDCGVECTDGTCKPKEYDDECRNKQKYEPPIGLTPTKITVFYSGDESDITQKLQKFCKDKNDENGTNYQKWECYYKSSGNNKCKMGKTSGNYTAEDKIKSFDEFFYLWVQNLLIDSIMWENDIKHCINNTNVTNCNNGCNENCICFEKWVGQKEKEWENVKKVLKNPSKNLNNYYNKLNGIFSGFFFGVMHELKKKEAKQGVKVEKAEKSEEAKWNKLTAKLEEIIKSHKENTGTGNTQDAIEPLLKYLDENATTCKDNNSLKEDKNCPKTKRNPCIKKNPKNSNKPPKTVKHIAEIMQQDAREQLEEGGVGEFKLKGDASKGVYKRGGSGNELQGDKICKINITHSNDHRDKSKKPCEGKNDRRFEIGKEWEQGETLGTNVEIYMPPRRQRMCTSNLEKLDVDSVIKNGNAIHSLLGDVLLSAKYEAENIKKLYQQNNSKNDLNDSNDQATICRAMKYSFADIGDIIRGKDMWVQNTDATKLQAYLAKIFDKIKDNHKDIKGKLQYNGDTDHKLLREDWWEANRHQVWRAMKCAIEKDNITKCNGIPIEDYIPQRLRWMTEWAEWYCKVQKEEYEKLKKECGGCKEMGGQCTNDTEDCQRCTQACEEYRTKIKKWEEQWTKIKDKYKTLYDKATKNGDTKSDKDQQVVEFLQKLQEANKSSASKRSKRHITIVDPSSTPKTPYSTAAGYIHHELGRTVGCMKQYVFCSGDNYAFKHPPKTYEQACKCDTRQKAQKPIEKKDDCSDIKTLLDKSKGGTVGINACNPKDYGGTYPPWKNDINLVEDTKTWMPPRRQKLCVSGLTQGGEITKPEDILTKFINCAAIETHFAWKRHKEDNEQAEDELKSGKIPDEFKRQMYYTFGDFRDIFFGTDISSCQYIKGTSNDIKDILKERNEKPDEWWKKYGGHIWEGMLCALSYDTTKKKMDPDVHTQLNSTYSYNDIKSKLEDFAKTPQFLRWFTEWGEEFCKKRKEKVKELEEKCAGCKFSDSDGSCERDSDECKKCAGECKEYQRWLEKWKENYNKQKDKFLRDKSENNYDHDPVAKKAKDAREYLDKTLQKFCQSDRTNGECEYKCMEGTSKQQKQASDTIEMPASLDDEPQEVQGKCSCTPPPPPKPNRESVARSLPPARPDDVEDDSASDEDDDDDDDEDEEEEEEEPAKEEPEPVVDQDTDESGATGDTEQDGQGPTATEVTDVKKDEAEKVCQIVNNILTTPGSLNEACKLKYKYGKEKFPNWKCIPSGGDKAATGSDEKTTTSSSGSVCVPPRRRRLYVTPLTRWASDVSQGDAASPSHPRADADAALRDAFIQSAAIETFFLWDRYKKEWHHKKKSQNGLVGAAEGLQPINGGSLGGDDPDNPQKKLQQTGVIPPPFLRQMFYTLGDYRDICVGKTPHGIDTVSGKETDMQKIKKAIEKILPKNGVTPGQKPNSKREEFWTKHGPDIWRGMVCALTYEDNGARGQASITQDQTAYSNLFSGEKNALKDDYKYENMVLKDEKSETQPKTSTEDPINNPKLSDFVLRPTYFRYLEEWGQNFCKERKKRLKQIKVDCRGENNVDKTCSGDGFECKTESPKKEDIFKDFDCPTCAKSCRWYKKWIEKKKEEFTEQKGAYAGQKGKCQTESNGAAPNNDGNGFCGTLQKFTTAAAFLQRLGPCSKTNNENKKDNEEDKLDFTNTEETFRPATNCKPCSLNELKCNSDVCGGNTKSKCDGKKPITKDDIKYSSEEVTLLVSDDSATEFKDLNVCRDAGIFKGIRKDVWKCGKFCDVDVCTLEKNNNGEGKEHIIMKELLKRWLETFFEDYNRIKKKLQACIKNEKNKLCINGCYKNCNCVEKWIKEKEKEWKQIKEHYLQQYNSKDNDYFYNLKAFLEQGIFGSDKKKAIEPCKDLGEFESSCHCNGAASSEKGIQGTQKDIVECLFQKLQNKIDKCKVKHQTAENPETKCEKHSTHVEDEDDEEPLEENPVEQPNICPNQVEDTKKEEDESECKASQSPAEPEQAAEEEPVEPSSGEEPPNLPEPPQEQTPAPAPAPAPAEPPSTPTAPKPAKPKVIKPKRTRKIVKRSALPPILGASAFPWTVGIAFAAFTYFYLK</sequence>
<feature type="region of interest" description="Disordered" evidence="2">
    <location>
        <begin position="1818"/>
        <end position="1841"/>
    </location>
</feature>
<keyword evidence="3" id="KW-1133">Transmembrane helix</keyword>
<dbReference type="InterPro" id="IPR041480">
    <property type="entry name" value="CIDR1_gamma"/>
</dbReference>
<dbReference type="VEuPathDB" id="PlasmoDB:PfNF166_090042400"/>
<dbReference type="Gene3D" id="1.20.58.1930">
    <property type="match status" value="2"/>
</dbReference>
<dbReference type="VEuPathDB" id="PlasmoDB:PfGB4_110006900"/>
<dbReference type="VEuPathDB" id="PlasmoDB:PF3D7_0800300"/>
<feature type="compositionally biased region" description="Basic residues" evidence="2">
    <location>
        <begin position="753"/>
        <end position="765"/>
    </location>
</feature>
<organism evidence="9">
    <name type="scientific">Plasmodium falciparum</name>
    <name type="common">malaria parasite P. falciparum</name>
    <dbReference type="NCBI Taxonomy" id="5833"/>
    <lineage>
        <taxon>Eukaryota</taxon>
        <taxon>Sar</taxon>
        <taxon>Alveolata</taxon>
        <taxon>Apicomplexa</taxon>
        <taxon>Aconoidasida</taxon>
        <taxon>Haemosporida</taxon>
        <taxon>Plasmodiidae</taxon>
        <taxon>Plasmodium</taxon>
        <taxon>Plasmodium (Laverania)</taxon>
    </lineage>
</organism>
<dbReference type="VEuPathDB" id="PlasmoDB:PfHB3_070016000"/>
<dbReference type="InterPro" id="IPR042202">
    <property type="entry name" value="Duffy-ag-bd_sf"/>
</dbReference>
<reference evidence="9" key="1">
    <citation type="journal article" date="2012" name="PLoS Pathog.">
        <title>Induction of Strain-Transcending Antibodies Against Group A PfEMP1 Surface Antigens from Virulent Malaria Parasites.</title>
        <authorList>
            <person name="Ghumra A."/>
            <person name="Semblat J.P."/>
            <person name="Ataide R."/>
            <person name="Kifude C."/>
            <person name="Adams Y."/>
            <person name="Claessens A."/>
            <person name="Anong D.N."/>
            <person name="Bull P.C."/>
            <person name="Fennell C."/>
            <person name="Arman M."/>
            <person name="Amambua-Ngwa A."/>
            <person name="Walther M."/>
            <person name="Conway D.J."/>
            <person name="Kassambara L."/>
            <person name="Doumbo O.K."/>
            <person name="Raza A."/>
            <person name="Rowe J.A."/>
        </authorList>
    </citation>
    <scope>NUCLEOTIDE SEQUENCE</scope>
</reference>
<dbReference type="VEuPathDB" id="PlasmoDB:PfML01_090042900"/>
<protein>
    <submittedName>
        <fullName evidence="9">Erythrocyte membrane protein 2 variant TM180var1</fullName>
    </submittedName>
</protein>
<feature type="compositionally biased region" description="Polar residues" evidence="2">
    <location>
        <begin position="1661"/>
        <end position="1675"/>
    </location>
</feature>
<evidence type="ECO:0000256" key="2">
    <source>
        <dbReference type="SAM" id="MobiDB-lite"/>
    </source>
</evidence>
<dbReference type="VEuPathDB" id="PlasmoDB:PfNF54_040031200"/>
<dbReference type="InterPro" id="IPR049158">
    <property type="entry name" value="PfEMP1_CIDRalpha1_dom"/>
</dbReference>
<dbReference type="VEuPathDB" id="PlasmoDB:PfKH02_030005900"/>
<dbReference type="VEuPathDB" id="PlasmoDB:PfNF166_020005800"/>
<accession>I1X0L3</accession>
<dbReference type="FunFam" id="1.20.1310.20:FF:000023">
    <property type="entry name" value="Erythrocyte membrane protein 1, PfEMP1"/>
    <property type="match status" value="1"/>
</dbReference>
<dbReference type="Pfam" id="PF05424">
    <property type="entry name" value="Duffy_binding"/>
    <property type="match status" value="4"/>
</dbReference>
<feature type="compositionally biased region" description="Pro residues" evidence="2">
    <location>
        <begin position="2493"/>
        <end position="2524"/>
    </location>
</feature>
<dbReference type="Gene3D" id="1.20.1310.20">
    <property type="entry name" value="Duffy-antigen binding domain"/>
    <property type="match status" value="4"/>
</dbReference>
<feature type="domain" description="Duffy-antigen binding" evidence="5">
    <location>
        <begin position="1273"/>
        <end position="1441"/>
    </location>
</feature>
<dbReference type="VEuPathDB" id="PlasmoDB:PfNF135_000040600"/>
<feature type="compositionally biased region" description="Low complexity" evidence="2">
    <location>
        <begin position="7"/>
        <end position="22"/>
    </location>
</feature>
<name>I1X0L3_PLAFA</name>
<evidence type="ECO:0000259" key="7">
    <source>
        <dbReference type="Pfam" id="PF21807"/>
    </source>
</evidence>
<feature type="domain" description="Duffy-binding-like" evidence="4">
    <location>
        <begin position="588"/>
        <end position="745"/>
    </location>
</feature>
<proteinExistence type="predicted"/>
<evidence type="ECO:0000256" key="1">
    <source>
        <dbReference type="SAM" id="Coils"/>
    </source>
</evidence>
<feature type="compositionally biased region" description="Polar residues" evidence="2">
    <location>
        <begin position="1562"/>
        <end position="1571"/>
    </location>
</feature>
<dbReference type="VEuPathDB" id="PlasmoDB:PfKH01_120046900"/>
<dbReference type="Pfam" id="PF22672">
    <property type="entry name" value="DBL_C"/>
    <property type="match status" value="3"/>
</dbReference>
<dbReference type="VEuPathDB" id="PlasmoDB:PfNF54_040005900"/>
<feature type="region of interest" description="Disordered" evidence="2">
    <location>
        <begin position="1723"/>
        <end position="1747"/>
    </location>
</feature>
<evidence type="ECO:0000259" key="6">
    <source>
        <dbReference type="Pfam" id="PF18562"/>
    </source>
</evidence>
<keyword evidence="1" id="KW-0175">Coiled coil</keyword>
<dbReference type="InterPro" id="IPR004258">
    <property type="entry name" value="DBL"/>
</dbReference>
<dbReference type="VEuPathDB" id="PlasmoDB:PfGN01_110054700"/>
<feature type="compositionally biased region" description="Acidic residues" evidence="2">
    <location>
        <begin position="2431"/>
        <end position="2443"/>
    </location>
</feature>
<dbReference type="Gene3D" id="1.20.58.830">
    <property type="match status" value="4"/>
</dbReference>
<feature type="domain" description="Duffy-antigen binding" evidence="5">
    <location>
        <begin position="125"/>
        <end position="318"/>
    </location>
</feature>
<dbReference type="VEuPathDB" id="PlasmoDB:PfDd2_040026300"/>
<keyword evidence="3" id="KW-0812">Transmembrane</keyword>
<dbReference type="FunFam" id="1.20.58.1930:FF:000001">
    <property type="entry name" value="Erythrocyte membrane protein 1, PfEMP1"/>
    <property type="match status" value="1"/>
</dbReference>
<dbReference type="EMBL" id="JQ684047">
    <property type="protein sequence ID" value="AFI73226.1"/>
    <property type="molecule type" value="Genomic_DNA"/>
</dbReference>
<feature type="region of interest" description="Disordered" evidence="2">
    <location>
        <begin position="2411"/>
        <end position="2537"/>
    </location>
</feature>
<dbReference type="InterPro" id="IPR016641">
    <property type="entry name" value="EGD2/NACA0like"/>
</dbReference>
<feature type="coiled-coil region" evidence="1">
    <location>
        <begin position="1083"/>
        <end position="1110"/>
    </location>
</feature>
<feature type="region of interest" description="Disordered" evidence="2">
    <location>
        <begin position="748"/>
        <end position="774"/>
    </location>
</feature>
<dbReference type="InterPro" id="IPR054595">
    <property type="entry name" value="DBL_C"/>
</dbReference>
<dbReference type="VEuPathDB" id="PlasmoDB:PfKE01_070035100"/>
<dbReference type="Pfam" id="PF03011">
    <property type="entry name" value="PFEMP"/>
    <property type="match status" value="2"/>
</dbReference>
<dbReference type="GO" id="GO:0016020">
    <property type="term" value="C:membrane"/>
    <property type="evidence" value="ECO:0007669"/>
    <property type="project" value="InterPro"/>
</dbReference>
<dbReference type="VEuPathDB" id="PlasmoDB:PF3D7_0425800"/>
<feature type="compositionally biased region" description="Basic and acidic residues" evidence="2">
    <location>
        <begin position="2419"/>
        <end position="2430"/>
    </location>
</feature>
<dbReference type="GO" id="GO:0046789">
    <property type="term" value="F:host cell surface receptor binding"/>
    <property type="evidence" value="ECO:0007669"/>
    <property type="project" value="InterPro"/>
</dbReference>
<feature type="region of interest" description="Disordered" evidence="2">
    <location>
        <begin position="1975"/>
        <end position="1994"/>
    </location>
</feature>
<feature type="domain" description="Duffy-antigen binding" evidence="5">
    <location>
        <begin position="868"/>
        <end position="1042"/>
    </location>
</feature>
<feature type="domain" description="Duffy-binding-like" evidence="4">
    <location>
        <begin position="2270"/>
        <end position="2415"/>
    </location>
</feature>
<feature type="region of interest" description="Disordered" evidence="2">
    <location>
        <begin position="1559"/>
        <end position="1681"/>
    </location>
</feature>
<feature type="domain" description="PfEMP1 CIDRalpha1" evidence="7">
    <location>
        <begin position="520"/>
        <end position="575"/>
    </location>
</feature>
<dbReference type="FunFam" id="1.20.58.830:FF:000001">
    <property type="entry name" value="Erythrocyte membrane protein 1, PfEMP1"/>
    <property type="match status" value="1"/>
</dbReference>
<feature type="domain" description="Duffy-binding-like" evidence="8">
    <location>
        <begin position="1445"/>
        <end position="1557"/>
    </location>
</feature>
<dbReference type="SUPFAM" id="SSF140924">
    <property type="entry name" value="Duffy binding domain-like"/>
    <property type="match status" value="6"/>
</dbReference>
<dbReference type="VEuPathDB" id="PlasmoDB:PfML01_040005600"/>
<dbReference type="VEuPathDB" id="PlasmoDB:PfGN01_130079200"/>
<dbReference type="GO" id="GO:0005854">
    <property type="term" value="C:nascent polypeptide-associated complex"/>
    <property type="evidence" value="ECO:0007669"/>
    <property type="project" value="InterPro"/>
</dbReference>
<feature type="domain" description="Duffy-binding-like" evidence="8">
    <location>
        <begin position="2012"/>
        <end position="2164"/>
    </location>
</feature>
<feature type="domain" description="Duffy-antigen binding" evidence="5">
    <location>
        <begin position="1745"/>
        <end position="1951"/>
    </location>
</feature>
<evidence type="ECO:0000313" key="9">
    <source>
        <dbReference type="EMBL" id="AFI73226.1"/>
    </source>
</evidence>
<dbReference type="Pfam" id="PF18562">
    <property type="entry name" value="CIDR1_gamma"/>
    <property type="match status" value="1"/>
</dbReference>
<dbReference type="VEuPathDB" id="PlasmoDB:PfTG01_140005300"/>
<dbReference type="PANTHER" id="PTHR21713">
    <property type="entry name" value="NASCENT POLYPEPTIDE ASSOCIATED COMPLEX ALPHA SUBUNIT-RELATED"/>
    <property type="match status" value="1"/>
</dbReference>
<evidence type="ECO:0000259" key="8">
    <source>
        <dbReference type="Pfam" id="PF22672"/>
    </source>
</evidence>
<dbReference type="VEuPathDB" id="PlasmoDB:PfNF135_070014800"/>
<evidence type="ECO:0000256" key="3">
    <source>
        <dbReference type="SAM" id="Phobius"/>
    </source>
</evidence>
<evidence type="ECO:0000259" key="5">
    <source>
        <dbReference type="Pfam" id="PF05424"/>
    </source>
</evidence>
<dbReference type="VEuPathDB" id="PlasmoDB:PfSN01_130075300"/>
<dbReference type="VEuPathDB" id="PlasmoDB:PfTG01_000049800"/>
<feature type="transmembrane region" description="Helical" evidence="3">
    <location>
        <begin position="2547"/>
        <end position="2569"/>
    </location>
</feature>
<dbReference type="VEuPathDB" id="PlasmoDB:PfGA01_090005500"/>
<dbReference type="InterPro" id="IPR008602">
    <property type="entry name" value="Duffy-antigen-binding"/>
</dbReference>
<dbReference type="VEuPathDB" id="PlasmoDB:PfSD01_010005200"/>
<dbReference type="VEuPathDB" id="PlasmoDB:PfHB3_070015700"/>
<feature type="domain" description="Cysteine-rich interdomain region 1 gamma" evidence="6">
    <location>
        <begin position="2205"/>
        <end position="2255"/>
    </location>
</feature>
<feature type="region of interest" description="Disordered" evidence="2">
    <location>
        <begin position="1"/>
        <end position="29"/>
    </location>
</feature>
<dbReference type="FunFam" id="1.20.58.830:FF:000005">
    <property type="entry name" value="Erythrocyte membrane protein 1, PfEMP1"/>
    <property type="match status" value="1"/>
</dbReference>